<keyword evidence="4" id="KW-0175">Coiled coil</keyword>
<dbReference type="InterPro" id="IPR011029">
    <property type="entry name" value="DEATH-like_dom_sf"/>
</dbReference>
<sequence length="255" mass="29207">MAMQPHSHGNNGFPFCINGHCSCGLAQLQQSQYPQQQQQPPQHHHQLQGHVPIHNPPVHASNYPTFASLFEKQRQQTDQFINIQNNQMKLMLQQHQMELQVTAVRSMGIYAQAMVRKNEEITKAEKKKKEMENILRCLELEKRELKKISEEKGAIAITLRNKLEEEKKNKRLRMLVTNDVESCCGENEEPRPKKCVKLGSNMAFCRNCNINSSDVLFLPCRHLSSCKACEALLQACPICGMAKKNIIEIQNLNSF</sequence>
<evidence type="ECO:0000313" key="7">
    <source>
        <dbReference type="Proteomes" id="UP000236291"/>
    </source>
</evidence>
<comment type="caution">
    <text evidence="6">The sequence shown here is derived from an EMBL/GenBank/DDBJ whole genome shotgun (WGS) entry which is preliminary data.</text>
</comment>
<keyword evidence="1" id="KW-0479">Metal-binding</keyword>
<dbReference type="PANTHER" id="PTHR42647:SF6">
    <property type="entry name" value="RING-TYPE DOMAIN-CONTAINING PROTEIN"/>
    <property type="match status" value="1"/>
</dbReference>
<evidence type="ECO:0000256" key="5">
    <source>
        <dbReference type="SAM" id="MobiDB-lite"/>
    </source>
</evidence>
<dbReference type="Proteomes" id="UP000236291">
    <property type="component" value="Unassembled WGS sequence"/>
</dbReference>
<dbReference type="GO" id="GO:0004842">
    <property type="term" value="F:ubiquitin-protein transferase activity"/>
    <property type="evidence" value="ECO:0007669"/>
    <property type="project" value="TreeGrafter"/>
</dbReference>
<feature type="region of interest" description="Disordered" evidence="5">
    <location>
        <begin position="32"/>
        <end position="54"/>
    </location>
</feature>
<dbReference type="PANTHER" id="PTHR42647">
    <property type="entry name" value="SBP (S-RIBONUCLEASE BINDING PROTEIN) FAMILY PROTEIN"/>
    <property type="match status" value="1"/>
</dbReference>
<dbReference type="GO" id="GO:0008270">
    <property type="term" value="F:zinc ion binding"/>
    <property type="evidence" value="ECO:0007669"/>
    <property type="project" value="UniProtKB-KW"/>
</dbReference>
<dbReference type="EMBL" id="ASHM01000084">
    <property type="protein sequence ID" value="PNY03844.1"/>
    <property type="molecule type" value="Genomic_DNA"/>
</dbReference>
<keyword evidence="2" id="KW-0863">Zinc-finger</keyword>
<keyword evidence="3" id="KW-0862">Zinc</keyword>
<evidence type="ECO:0000313" key="6">
    <source>
        <dbReference type="EMBL" id="PNY03844.1"/>
    </source>
</evidence>
<protein>
    <submittedName>
        <fullName evidence="6">Uncharacterized protein</fullName>
    </submittedName>
</protein>
<dbReference type="Gene3D" id="1.10.1170.10">
    <property type="entry name" value="Inhibitor Of Apoptosis Protein (2mihbC-IAP-1), Chain A"/>
    <property type="match status" value="1"/>
</dbReference>
<dbReference type="AlphaFoldDB" id="A0A2K3NLC9"/>
<evidence type="ECO:0000256" key="1">
    <source>
        <dbReference type="ARBA" id="ARBA00022723"/>
    </source>
</evidence>
<gene>
    <name evidence="6" type="ORF">L195_g000254</name>
</gene>
<evidence type="ECO:0000256" key="3">
    <source>
        <dbReference type="ARBA" id="ARBA00022833"/>
    </source>
</evidence>
<feature type="coiled-coil region" evidence="4">
    <location>
        <begin position="114"/>
        <end position="151"/>
    </location>
</feature>
<proteinExistence type="predicted"/>
<dbReference type="Gene3D" id="1.10.533.10">
    <property type="entry name" value="Death Domain, Fas"/>
    <property type="match status" value="1"/>
</dbReference>
<reference evidence="6 7" key="1">
    <citation type="journal article" date="2014" name="Am. J. Bot.">
        <title>Genome assembly and annotation for red clover (Trifolium pratense; Fabaceae).</title>
        <authorList>
            <person name="Istvanek J."/>
            <person name="Jaros M."/>
            <person name="Krenek A."/>
            <person name="Repkova J."/>
        </authorList>
    </citation>
    <scope>NUCLEOTIDE SEQUENCE [LARGE SCALE GENOMIC DNA]</scope>
    <source>
        <strain evidence="7">cv. Tatra</strain>
        <tissue evidence="6">Young leaves</tissue>
    </source>
</reference>
<dbReference type="Pfam" id="PF13920">
    <property type="entry name" value="zf-C3HC4_3"/>
    <property type="match status" value="1"/>
</dbReference>
<evidence type="ECO:0000256" key="2">
    <source>
        <dbReference type="ARBA" id="ARBA00022771"/>
    </source>
</evidence>
<accession>A0A2K3NLC9</accession>
<evidence type="ECO:0000256" key="4">
    <source>
        <dbReference type="SAM" id="Coils"/>
    </source>
</evidence>
<name>A0A2K3NLC9_TRIPR</name>
<organism evidence="6 7">
    <name type="scientific">Trifolium pratense</name>
    <name type="common">Red clover</name>
    <dbReference type="NCBI Taxonomy" id="57577"/>
    <lineage>
        <taxon>Eukaryota</taxon>
        <taxon>Viridiplantae</taxon>
        <taxon>Streptophyta</taxon>
        <taxon>Embryophyta</taxon>
        <taxon>Tracheophyta</taxon>
        <taxon>Spermatophyta</taxon>
        <taxon>Magnoliopsida</taxon>
        <taxon>eudicotyledons</taxon>
        <taxon>Gunneridae</taxon>
        <taxon>Pentapetalae</taxon>
        <taxon>rosids</taxon>
        <taxon>fabids</taxon>
        <taxon>Fabales</taxon>
        <taxon>Fabaceae</taxon>
        <taxon>Papilionoideae</taxon>
        <taxon>50 kb inversion clade</taxon>
        <taxon>NPAAA clade</taxon>
        <taxon>Hologalegina</taxon>
        <taxon>IRL clade</taxon>
        <taxon>Trifolieae</taxon>
        <taxon>Trifolium</taxon>
    </lineage>
</organism>
<feature type="compositionally biased region" description="Low complexity" evidence="5">
    <location>
        <begin position="32"/>
        <end position="41"/>
    </location>
</feature>
<dbReference type="STRING" id="57577.A0A2K3NLC9"/>
<reference evidence="6 7" key="2">
    <citation type="journal article" date="2017" name="Front. Plant Sci.">
        <title>Gene Classification and Mining of Molecular Markers Useful in Red Clover (Trifolium pratense) Breeding.</title>
        <authorList>
            <person name="Istvanek J."/>
            <person name="Dluhosova J."/>
            <person name="Dluhos P."/>
            <person name="Patkova L."/>
            <person name="Nedelnik J."/>
            <person name="Repkova J."/>
        </authorList>
    </citation>
    <scope>NUCLEOTIDE SEQUENCE [LARGE SCALE GENOMIC DNA]</scope>
    <source>
        <strain evidence="7">cv. Tatra</strain>
        <tissue evidence="6">Young leaves</tissue>
    </source>
</reference>